<dbReference type="AlphaFoldDB" id="A0A941FIK9"/>
<dbReference type="EMBL" id="JAGTPW010000014">
    <property type="protein sequence ID" value="MBR8644679.1"/>
    <property type="molecule type" value="Genomic_DNA"/>
</dbReference>
<dbReference type="Proteomes" id="UP000680045">
    <property type="component" value="Unassembled WGS sequence"/>
</dbReference>
<feature type="transmembrane region" description="Helical" evidence="1">
    <location>
        <begin position="12"/>
        <end position="31"/>
    </location>
</feature>
<comment type="caution">
    <text evidence="2">The sequence shown here is derived from an EMBL/GenBank/DDBJ whole genome shotgun (WGS) entry which is preliminary data.</text>
</comment>
<keyword evidence="1" id="KW-1133">Transmembrane helix</keyword>
<evidence type="ECO:0000256" key="1">
    <source>
        <dbReference type="SAM" id="Phobius"/>
    </source>
</evidence>
<evidence type="ECO:0000313" key="2">
    <source>
        <dbReference type="EMBL" id="MBR8644679.1"/>
    </source>
</evidence>
<feature type="transmembrane region" description="Helical" evidence="1">
    <location>
        <begin position="37"/>
        <end position="55"/>
    </location>
</feature>
<protein>
    <submittedName>
        <fullName evidence="2">Uncharacterized protein</fullName>
    </submittedName>
</protein>
<organism evidence="2 3">
    <name type="scientific">Peribacillus frigoritolerans</name>
    <dbReference type="NCBI Taxonomy" id="450367"/>
    <lineage>
        <taxon>Bacteria</taxon>
        <taxon>Bacillati</taxon>
        <taxon>Bacillota</taxon>
        <taxon>Bacilli</taxon>
        <taxon>Bacillales</taxon>
        <taxon>Bacillaceae</taxon>
        <taxon>Peribacillus</taxon>
    </lineage>
</organism>
<evidence type="ECO:0000313" key="3">
    <source>
        <dbReference type="Proteomes" id="UP000680045"/>
    </source>
</evidence>
<name>A0A941FIK9_9BACI</name>
<sequence length="68" mass="7753">MSQAFVYLKIKPLFKFGLTLCMMLFTGLYFSETTGEPGWIFFGYTVGSLLGYYLGKSSCKRLYEYGST</sequence>
<proteinExistence type="predicted"/>
<reference evidence="2" key="1">
    <citation type="submission" date="2021-04" db="EMBL/GenBank/DDBJ databases">
        <title>Whole genome sequencing of Enterococci isolates from hospitalized patients.</title>
        <authorList>
            <person name="Ogoti B.M."/>
            <person name="Onyambu F.G."/>
        </authorList>
    </citation>
    <scope>NUCLEOTIDE SEQUENCE</scope>
    <source>
        <strain evidence="2">242</strain>
    </source>
</reference>
<keyword evidence="1" id="KW-0472">Membrane</keyword>
<keyword evidence="1" id="KW-0812">Transmembrane</keyword>
<accession>A0A941FIK9</accession>
<gene>
    <name evidence="2" type="ORF">KEH51_10070</name>
</gene>